<comment type="caution">
    <text evidence="1">The sequence shown here is derived from an EMBL/GenBank/DDBJ whole genome shotgun (WGS) entry which is preliminary data.</text>
</comment>
<dbReference type="GO" id="GO:0003824">
    <property type="term" value="F:catalytic activity"/>
    <property type="evidence" value="ECO:0007669"/>
    <property type="project" value="InterPro"/>
</dbReference>
<gene>
    <name evidence="1" type="ORF">S01H4_50316</name>
</gene>
<dbReference type="InterPro" id="IPR058240">
    <property type="entry name" value="rSAM_sf"/>
</dbReference>
<dbReference type="SFLD" id="SFLDG01095">
    <property type="entry name" value="Uncharacterised_Radical_SAM_Su"/>
    <property type="match status" value="1"/>
</dbReference>
<evidence type="ECO:0008006" key="2">
    <source>
        <dbReference type="Google" id="ProtNLM"/>
    </source>
</evidence>
<organism evidence="1">
    <name type="scientific">marine sediment metagenome</name>
    <dbReference type="NCBI Taxonomy" id="412755"/>
    <lineage>
        <taxon>unclassified sequences</taxon>
        <taxon>metagenomes</taxon>
        <taxon>ecological metagenomes</taxon>
    </lineage>
</organism>
<proteinExistence type="predicted"/>
<dbReference type="SUPFAM" id="SSF102114">
    <property type="entry name" value="Radical SAM enzymes"/>
    <property type="match status" value="1"/>
</dbReference>
<dbReference type="InterPro" id="IPR007197">
    <property type="entry name" value="rSAM"/>
</dbReference>
<feature type="non-terminal residue" evidence="1">
    <location>
        <position position="1"/>
    </location>
</feature>
<reference evidence="1" key="1">
    <citation type="journal article" date="2014" name="Front. Microbiol.">
        <title>High frequency of phylogenetically diverse reductive dehalogenase-homologous genes in deep subseafloor sedimentary metagenomes.</title>
        <authorList>
            <person name="Kawai M."/>
            <person name="Futagami T."/>
            <person name="Toyoda A."/>
            <person name="Takaki Y."/>
            <person name="Nishi S."/>
            <person name="Hori S."/>
            <person name="Arai W."/>
            <person name="Tsubouchi T."/>
            <person name="Morono Y."/>
            <person name="Uchiyama I."/>
            <person name="Ito T."/>
            <person name="Fujiyama A."/>
            <person name="Inagaki F."/>
            <person name="Takami H."/>
        </authorList>
    </citation>
    <scope>NUCLEOTIDE SEQUENCE</scope>
    <source>
        <strain evidence="1">Expedition CK06-06</strain>
    </source>
</reference>
<evidence type="ECO:0000313" key="1">
    <source>
        <dbReference type="EMBL" id="GAG91088.1"/>
    </source>
</evidence>
<sequence>ELGPIRPPSEAYSLLIRVTRNCPWNRCKFCHTYKGEKFQLRSVEEIKQDIKTARLIRDKIKELSWKSGYGGRVKEIAGMMLNNPPNQAFYNVALWLYAGGDSVFLQDANSLIMRTNELAEVIRFLRGTFPGIKRITSYARS</sequence>
<dbReference type="AlphaFoldDB" id="X1C3T9"/>
<name>X1C3T9_9ZZZZ</name>
<protein>
    <recommendedName>
        <fullName evidence="2">Radical SAM core domain-containing protein</fullName>
    </recommendedName>
</protein>
<dbReference type="EMBL" id="BART01028558">
    <property type="protein sequence ID" value="GAG91088.1"/>
    <property type="molecule type" value="Genomic_DNA"/>
</dbReference>
<accession>X1C3T9</accession>
<dbReference type="GO" id="GO:0051536">
    <property type="term" value="F:iron-sulfur cluster binding"/>
    <property type="evidence" value="ECO:0007669"/>
    <property type="project" value="InterPro"/>
</dbReference>
<dbReference type="SFLD" id="SFLDS00029">
    <property type="entry name" value="Radical_SAM"/>
    <property type="match status" value="1"/>
</dbReference>